<sequence>MKHSHWDATIQSMWGYSALATGLMAPYPHFYLFPTRIVARRSRLPSPPAAKEMPGDVALAHATPFSANITPIGGFLIWLIEQLLRLMLIELLPTSLPLYASKFAMTILCAPIKLVWTRLIVRDNHASVKQQIKSLRSIKFTWWLQYIVVLLVCDSLELFSKTIAGRIFGTVWLPTNKGRVSEADLTPAEITALKMYTTHYMIMLASFIPMAVLSVRSALAIPSPGQEAFYGGGNGLWNDIWSWLRSIDLALCWELTRMTCVGCLVMMATFGLEFVGFSFWHSIVT</sequence>
<gene>
    <name evidence="1" type="ORF">NM208_g3233</name>
</gene>
<proteinExistence type="predicted"/>
<dbReference type="EMBL" id="JANRMS010000212">
    <property type="protein sequence ID" value="KAJ3544101.1"/>
    <property type="molecule type" value="Genomic_DNA"/>
</dbReference>
<evidence type="ECO:0000313" key="1">
    <source>
        <dbReference type="EMBL" id="KAJ3544101.1"/>
    </source>
</evidence>
<name>A0ACC1SPY0_9HYPO</name>
<keyword evidence="2" id="KW-1185">Reference proteome</keyword>
<comment type="caution">
    <text evidence="1">The sequence shown here is derived from an EMBL/GenBank/DDBJ whole genome shotgun (WGS) entry which is preliminary data.</text>
</comment>
<dbReference type="Proteomes" id="UP001148629">
    <property type="component" value="Unassembled WGS sequence"/>
</dbReference>
<organism evidence="1 2">
    <name type="scientific">Fusarium decemcellulare</name>
    <dbReference type="NCBI Taxonomy" id="57161"/>
    <lineage>
        <taxon>Eukaryota</taxon>
        <taxon>Fungi</taxon>
        <taxon>Dikarya</taxon>
        <taxon>Ascomycota</taxon>
        <taxon>Pezizomycotina</taxon>
        <taxon>Sordariomycetes</taxon>
        <taxon>Hypocreomycetidae</taxon>
        <taxon>Hypocreales</taxon>
        <taxon>Nectriaceae</taxon>
        <taxon>Fusarium</taxon>
        <taxon>Fusarium decemcellulare species complex</taxon>
    </lineage>
</organism>
<protein>
    <submittedName>
        <fullName evidence="1">Uncharacterized protein</fullName>
    </submittedName>
</protein>
<reference evidence="1" key="1">
    <citation type="submission" date="2022-08" db="EMBL/GenBank/DDBJ databases">
        <title>Genome Sequence of Fusarium decemcellulare.</title>
        <authorList>
            <person name="Buettner E."/>
        </authorList>
    </citation>
    <scope>NUCLEOTIDE SEQUENCE</scope>
    <source>
        <strain evidence="1">Babe19</strain>
    </source>
</reference>
<evidence type="ECO:0000313" key="2">
    <source>
        <dbReference type="Proteomes" id="UP001148629"/>
    </source>
</evidence>
<accession>A0ACC1SPY0</accession>